<dbReference type="HOGENOM" id="CLU_010721_0_2_1"/>
<dbReference type="InterPro" id="IPR053772">
    <property type="entry name" value="At1g61320/At1g61330-like"/>
</dbReference>
<dbReference type="Proteomes" id="UP000026961">
    <property type="component" value="Chromosome 2"/>
</dbReference>
<dbReference type="InterPro" id="IPR055411">
    <property type="entry name" value="LRR_FXL15/At3g58940/PEG3-like"/>
</dbReference>
<feature type="domain" description="At1g61320/AtMIF1 LRR" evidence="2">
    <location>
        <begin position="232"/>
        <end position="479"/>
    </location>
</feature>
<evidence type="ECO:0000259" key="1">
    <source>
        <dbReference type="Pfam" id="PF00646"/>
    </source>
</evidence>
<dbReference type="Pfam" id="PF23622">
    <property type="entry name" value="LRR_At1g61320_AtMIF1"/>
    <property type="match status" value="1"/>
</dbReference>
<dbReference type="InterPro" id="IPR055357">
    <property type="entry name" value="LRR_At1g61320_AtMIF1"/>
</dbReference>
<feature type="domain" description="F-box" evidence="1">
    <location>
        <begin position="20"/>
        <end position="58"/>
    </location>
</feature>
<organism evidence="4">
    <name type="scientific">Oryza glumipatula</name>
    <dbReference type="NCBI Taxonomy" id="40148"/>
    <lineage>
        <taxon>Eukaryota</taxon>
        <taxon>Viridiplantae</taxon>
        <taxon>Streptophyta</taxon>
        <taxon>Embryophyta</taxon>
        <taxon>Tracheophyta</taxon>
        <taxon>Spermatophyta</taxon>
        <taxon>Magnoliopsida</taxon>
        <taxon>Liliopsida</taxon>
        <taxon>Poales</taxon>
        <taxon>Poaceae</taxon>
        <taxon>BOP clade</taxon>
        <taxon>Oryzoideae</taxon>
        <taxon>Oryzeae</taxon>
        <taxon>Oryzinae</taxon>
        <taxon>Oryza</taxon>
    </lineage>
</organism>
<proteinExistence type="predicted"/>
<reference evidence="4" key="1">
    <citation type="submission" date="2015-04" db="UniProtKB">
        <authorList>
            <consortium name="EnsemblPlants"/>
        </authorList>
    </citation>
    <scope>IDENTIFICATION</scope>
</reference>
<reference evidence="4" key="2">
    <citation type="submission" date="2018-05" db="EMBL/GenBank/DDBJ databases">
        <title>OgluRS3 (Oryza glumaepatula Reference Sequence Version 3).</title>
        <authorList>
            <person name="Zhang J."/>
            <person name="Kudrna D."/>
            <person name="Lee S."/>
            <person name="Talag J."/>
            <person name="Welchert J."/>
            <person name="Wing R.A."/>
        </authorList>
    </citation>
    <scope>NUCLEOTIDE SEQUENCE [LARGE SCALE GENOMIC DNA]</scope>
</reference>
<keyword evidence="5" id="KW-1185">Reference proteome</keyword>
<dbReference type="PANTHER" id="PTHR34145">
    <property type="entry name" value="OS02G0105600 PROTEIN"/>
    <property type="match status" value="1"/>
</dbReference>
<dbReference type="Gene3D" id="3.80.10.10">
    <property type="entry name" value="Ribonuclease Inhibitor"/>
    <property type="match status" value="2"/>
</dbReference>
<dbReference type="Pfam" id="PF00646">
    <property type="entry name" value="F-box"/>
    <property type="match status" value="1"/>
</dbReference>
<evidence type="ECO:0000259" key="3">
    <source>
        <dbReference type="Pfam" id="PF24758"/>
    </source>
</evidence>
<evidence type="ECO:0000313" key="5">
    <source>
        <dbReference type="Proteomes" id="UP000026961"/>
    </source>
</evidence>
<name>A0A0D9YT91_9ORYZ</name>
<dbReference type="SUPFAM" id="SSF52047">
    <property type="entry name" value="RNI-like"/>
    <property type="match status" value="1"/>
</dbReference>
<dbReference type="InterPro" id="IPR001810">
    <property type="entry name" value="F-box_dom"/>
</dbReference>
<dbReference type="EnsemblPlants" id="OGLUM02G19670.2">
    <property type="protein sequence ID" value="OGLUM02G19670.2"/>
    <property type="gene ID" value="OGLUM02G19670"/>
</dbReference>
<dbReference type="InterPro" id="IPR036047">
    <property type="entry name" value="F-box-like_dom_sf"/>
</dbReference>
<dbReference type="Gramene" id="OGLUM02G19670.2">
    <property type="protein sequence ID" value="OGLUM02G19670.2"/>
    <property type="gene ID" value="OGLUM02G19670"/>
</dbReference>
<dbReference type="InterPro" id="IPR032675">
    <property type="entry name" value="LRR_dom_sf"/>
</dbReference>
<dbReference type="SUPFAM" id="SSF81383">
    <property type="entry name" value="F-box domain"/>
    <property type="match status" value="1"/>
</dbReference>
<evidence type="ECO:0000259" key="2">
    <source>
        <dbReference type="Pfam" id="PF23622"/>
    </source>
</evidence>
<dbReference type="AlphaFoldDB" id="A0A0D9YT91"/>
<accession>A0A0D9YT91</accession>
<protein>
    <submittedName>
        <fullName evidence="4">Uncharacterized protein</fullName>
    </submittedName>
</protein>
<sequence>MHCAKKAKVESQSAESLDRLSSLPPELKVAILSKLNVVDAIRASILSSAWRNVWTTLPHIILFDTYRISGTLRSYLNAYDRWMHMLSRKKPSSITIEFSCGNYYKISSCLFSISDLEYLQIERCIISLPRQFEGFKQLTVLNLKYFSSTDSDINNLISSCPRLNTLRLKYFKGINRLRIQAQALQVLEVKGSFEDFHLHAPNLSNVYVTLNKTKVADRSKNYMMQAFVSLTGIEALVMKRCMVALPQTFEGFKRLSVLNLKYIYSTEADIANLISSCPWLKTLHLKYFEGISCLRIQAPALQHLEVQGNFEDLHLHAPNLLYLTLDKTETEQCDAVAGDKKNYPKEAFVSLTSIEELSINGPSLTYLSEGCLLTKPPGVLDRLRKVSIGECFWHWTEVLGACSIFWNAPMLRELEIQSFSRPDDSWSQPIWDHDQTEIEEPTLHHLLTATITGFVGLEYEVDLVRLLLRWSPALEELKVVRDDEDVLNDACMCESLTKLLALPRASTKAKIIAI</sequence>
<dbReference type="Gene3D" id="1.20.1280.50">
    <property type="match status" value="1"/>
</dbReference>
<evidence type="ECO:0000313" key="4">
    <source>
        <dbReference type="EnsemblPlants" id="OGLUM02G19670.2"/>
    </source>
</evidence>
<dbReference type="Pfam" id="PF24758">
    <property type="entry name" value="LRR_At5g56370"/>
    <property type="match status" value="1"/>
</dbReference>
<feature type="domain" description="F-box/LRR-repeat protein 15/At3g58940/PEG3-like LRR" evidence="3">
    <location>
        <begin position="80"/>
        <end position="208"/>
    </location>
</feature>